<proteinExistence type="predicted"/>
<organism evidence="1 2">
    <name type="scientific">Acanthamoeba castellanii (strain ATCC 30010 / Neff)</name>
    <dbReference type="NCBI Taxonomy" id="1257118"/>
    <lineage>
        <taxon>Eukaryota</taxon>
        <taxon>Amoebozoa</taxon>
        <taxon>Discosea</taxon>
        <taxon>Longamoebia</taxon>
        <taxon>Centramoebida</taxon>
        <taxon>Acanthamoebidae</taxon>
        <taxon>Acanthamoeba</taxon>
    </lineage>
</organism>
<evidence type="ECO:0000313" key="2">
    <source>
        <dbReference type="Proteomes" id="UP000011083"/>
    </source>
</evidence>
<dbReference type="KEGG" id="acan:ACA1_362460"/>
<name>L8GFI5_ACACF</name>
<dbReference type="Proteomes" id="UP000011083">
    <property type="component" value="Unassembled WGS sequence"/>
</dbReference>
<dbReference type="GeneID" id="14912283"/>
<sequence length="82" mass="9264">MDEYPQGGQSTYAETYMFWNLGCLCKTLHFQFLSVLMHTTSHLPHLEAILHANNSYLSEAKANGFVTVWPSNKPSFTVPVTL</sequence>
<protein>
    <submittedName>
        <fullName evidence="1">Uncharacterized protein</fullName>
    </submittedName>
</protein>
<keyword evidence="2" id="KW-1185">Reference proteome</keyword>
<evidence type="ECO:0000313" key="1">
    <source>
        <dbReference type="EMBL" id="ELR11762.1"/>
    </source>
</evidence>
<dbReference type="RefSeq" id="XP_004333775.1">
    <property type="nucleotide sequence ID" value="XM_004333727.1"/>
</dbReference>
<accession>L8GFI5</accession>
<dbReference type="AlphaFoldDB" id="L8GFI5"/>
<reference evidence="1 2" key="1">
    <citation type="journal article" date="2013" name="Genome Biol.">
        <title>Genome of Acanthamoeba castellanii highlights extensive lateral gene transfer and early evolution of tyrosine kinase signaling.</title>
        <authorList>
            <person name="Clarke M."/>
            <person name="Lohan A.J."/>
            <person name="Liu B."/>
            <person name="Lagkouvardos I."/>
            <person name="Roy S."/>
            <person name="Zafar N."/>
            <person name="Bertelli C."/>
            <person name="Schilde C."/>
            <person name="Kianianmomeni A."/>
            <person name="Burglin T.R."/>
            <person name="Frech C."/>
            <person name="Turcotte B."/>
            <person name="Kopec K.O."/>
            <person name="Synnott J.M."/>
            <person name="Choo C."/>
            <person name="Paponov I."/>
            <person name="Finkler A."/>
            <person name="Soon Heng Tan C."/>
            <person name="Hutchins A.P."/>
            <person name="Weinmeier T."/>
            <person name="Rattei T."/>
            <person name="Chu J.S."/>
            <person name="Gimenez G."/>
            <person name="Irimia M."/>
            <person name="Rigden D.J."/>
            <person name="Fitzpatrick D.A."/>
            <person name="Lorenzo-Morales J."/>
            <person name="Bateman A."/>
            <person name="Chiu C.H."/>
            <person name="Tang P."/>
            <person name="Hegemann P."/>
            <person name="Fromm H."/>
            <person name="Raoult D."/>
            <person name="Greub G."/>
            <person name="Miranda-Saavedra D."/>
            <person name="Chen N."/>
            <person name="Nash P."/>
            <person name="Ginger M.L."/>
            <person name="Horn M."/>
            <person name="Schaap P."/>
            <person name="Caler L."/>
            <person name="Loftus B."/>
        </authorList>
    </citation>
    <scope>NUCLEOTIDE SEQUENCE [LARGE SCALE GENOMIC DNA]</scope>
    <source>
        <strain evidence="1 2">Neff</strain>
    </source>
</reference>
<gene>
    <name evidence="1" type="ORF">ACA1_362460</name>
</gene>
<dbReference type="EMBL" id="KB008147">
    <property type="protein sequence ID" value="ELR11762.1"/>
    <property type="molecule type" value="Genomic_DNA"/>
</dbReference>
<dbReference type="VEuPathDB" id="AmoebaDB:ACA1_362460"/>